<organism evidence="2 3">
    <name type="scientific">Schistosoma bovis</name>
    <name type="common">Blood fluke</name>
    <dbReference type="NCBI Taxonomy" id="6184"/>
    <lineage>
        <taxon>Eukaryota</taxon>
        <taxon>Metazoa</taxon>
        <taxon>Spiralia</taxon>
        <taxon>Lophotrochozoa</taxon>
        <taxon>Platyhelminthes</taxon>
        <taxon>Trematoda</taxon>
        <taxon>Digenea</taxon>
        <taxon>Strigeidida</taxon>
        <taxon>Schistosomatoidea</taxon>
        <taxon>Schistosomatidae</taxon>
        <taxon>Schistosoma</taxon>
    </lineage>
</organism>
<dbReference type="AlphaFoldDB" id="A0A430Q6B9"/>
<keyword evidence="3" id="KW-1185">Reference proteome</keyword>
<evidence type="ECO:0000313" key="3">
    <source>
        <dbReference type="Proteomes" id="UP000290809"/>
    </source>
</evidence>
<feature type="region of interest" description="Disordered" evidence="1">
    <location>
        <begin position="412"/>
        <end position="432"/>
    </location>
</feature>
<proteinExistence type="predicted"/>
<name>A0A430Q6B9_SCHBO</name>
<dbReference type="PANTHER" id="PTHR14343:SF5">
    <property type="entry name" value="DUF4537 DOMAIN-CONTAINING PROTEIN"/>
    <property type="match status" value="1"/>
</dbReference>
<protein>
    <recommendedName>
        <fullName evidence="4">DUF4537 domain-containing protein</fullName>
    </recommendedName>
</protein>
<evidence type="ECO:0000256" key="1">
    <source>
        <dbReference type="SAM" id="MobiDB-lite"/>
    </source>
</evidence>
<gene>
    <name evidence="2" type="ORF">DC041_0013045</name>
</gene>
<dbReference type="Proteomes" id="UP000290809">
    <property type="component" value="Unassembled WGS sequence"/>
</dbReference>
<comment type="caution">
    <text evidence="2">The sequence shown here is derived from an EMBL/GenBank/DDBJ whole genome shotgun (WGS) entry which is preliminary data.</text>
</comment>
<dbReference type="EMBL" id="QMKO01002539">
    <property type="protein sequence ID" value="RTG83213.1"/>
    <property type="molecule type" value="Genomic_DNA"/>
</dbReference>
<reference evidence="2 3" key="1">
    <citation type="journal article" date="2019" name="PLoS Pathog.">
        <title>Genome sequence of the bovine parasite Schistosoma bovis Tanzania.</title>
        <authorList>
            <person name="Oey H."/>
            <person name="Zakrzewski M."/>
            <person name="Gobert G."/>
            <person name="Gravermann K."/>
            <person name="Stoye J."/>
            <person name="Jones M."/>
            <person name="Mcmanus D."/>
            <person name="Krause L."/>
        </authorList>
    </citation>
    <scope>NUCLEOTIDE SEQUENCE [LARGE SCALE GENOMIC DNA]</scope>
    <source>
        <strain evidence="2 3">TAN1997</strain>
    </source>
</reference>
<dbReference type="PANTHER" id="PTHR14343">
    <property type="entry name" value="VWFA DOMAIN-CONTAINING PROTEIN"/>
    <property type="match status" value="1"/>
</dbReference>
<feature type="non-terminal residue" evidence="2">
    <location>
        <position position="453"/>
    </location>
</feature>
<sequence>MVGMKSVILASNRKLVRVFADSACQVSNPSSEKLLTDSSIHLPKINEQQVQRSKLLEMNDCQTQTISGTSEEVTTTDSNQFITSSSQTMYGEGHNHNCMCNSCLAYECSEEHAGNKFKRSRYRVARSFINGRSQLDWWADDIRIAPSAGALLLGHTVLAPKYNEGSRLFMGTVLSQVDYCTFIICFEDPNSKIKHRENIQETHVHELLSYLDFHRHPVDAGDFVLVPQCISNCKELNHSQKHYLIPYYVAKVLSGYESRSSIRNVSDKPVMVEFVKKGNSETIPSTNFKIPFNTAIWIPNDLFQKNFLSSKIQWEFTPTEESNISESQTGCTFPNGTNTTRLTNSAEIPNTGMVKSNENILRPFNQLAPFSVGGVISKNNSTNNDNGETKMNYAYTKDQLDQLKSEFIDSDYASSMDEGGSSSNHQRKKSCKSESNILSEAFHDFHSDIASRF</sequence>
<feature type="region of interest" description="Disordered" evidence="1">
    <location>
        <begin position="324"/>
        <end position="344"/>
    </location>
</feature>
<evidence type="ECO:0000313" key="2">
    <source>
        <dbReference type="EMBL" id="RTG83213.1"/>
    </source>
</evidence>
<accession>A0A430Q6B9</accession>
<evidence type="ECO:0008006" key="4">
    <source>
        <dbReference type="Google" id="ProtNLM"/>
    </source>
</evidence>